<reference evidence="2" key="1">
    <citation type="submission" date="2017-03" db="EMBL/GenBank/DDBJ databases">
        <authorList>
            <person name="Rodrigo-Torres L."/>
            <person name="Arahal R.D."/>
            <person name="Lucena T."/>
        </authorList>
    </citation>
    <scope>NUCLEOTIDE SEQUENCE [LARGE SCALE GENOMIC DNA]</scope>
    <source>
        <strain evidence="2">CECT 8411</strain>
    </source>
</reference>
<keyword evidence="2" id="KW-1185">Reference proteome</keyword>
<evidence type="ECO:0000313" key="1">
    <source>
        <dbReference type="EMBL" id="SLN58131.1"/>
    </source>
</evidence>
<dbReference type="Proteomes" id="UP000193778">
    <property type="component" value="Unassembled WGS sequence"/>
</dbReference>
<dbReference type="RefSeq" id="WP_085823332.1">
    <property type="nucleotide sequence ID" value="NZ_FWFP01000008.1"/>
</dbReference>
<evidence type="ECO:0000313" key="2">
    <source>
        <dbReference type="Proteomes" id="UP000193778"/>
    </source>
</evidence>
<sequence length="135" mass="14706">MIWKTKTHEFKATVCQRTGKTCPALAQMARAIVDAMNTATPVTRPEFQVEGSSELTHCTPGCIARFKAQKERIRVFCDTPDDTLADTLDSYADMMFGATINAMPAGLMSNPPCAMLEVDALAPRPVARVDNQVAL</sequence>
<dbReference type="EMBL" id="FWFP01000008">
    <property type="protein sequence ID" value="SLN58131.1"/>
    <property type="molecule type" value="Genomic_DNA"/>
</dbReference>
<dbReference type="AlphaFoldDB" id="A0A1X6ZPX4"/>
<organism evidence="1 2">
    <name type="scientific">Ruegeria meonggei</name>
    <dbReference type="NCBI Taxonomy" id="1446476"/>
    <lineage>
        <taxon>Bacteria</taxon>
        <taxon>Pseudomonadati</taxon>
        <taxon>Pseudomonadota</taxon>
        <taxon>Alphaproteobacteria</taxon>
        <taxon>Rhodobacterales</taxon>
        <taxon>Roseobacteraceae</taxon>
        <taxon>Ruegeria</taxon>
    </lineage>
</organism>
<proteinExistence type="predicted"/>
<dbReference type="OrthoDB" id="8364077at2"/>
<gene>
    <name evidence="1" type="ORF">RUM8411_02832</name>
</gene>
<accession>A0A1X6ZPX4</accession>
<name>A0A1X6ZPX4_9RHOB</name>
<protein>
    <submittedName>
        <fullName evidence="1">Uncharacterized protein</fullName>
    </submittedName>
</protein>